<keyword evidence="5" id="KW-0833">Ubl conjugation pathway</keyword>
<evidence type="ECO:0000256" key="5">
    <source>
        <dbReference type="ARBA" id="ARBA00022786"/>
    </source>
</evidence>
<keyword evidence="4" id="KW-0479">Metal-binding</keyword>
<keyword evidence="8" id="KW-0482">Metalloprotease</keyword>
<keyword evidence="3" id="KW-0645">Protease</keyword>
<protein>
    <recommendedName>
        <fullName evidence="9">MPN domain-containing protein</fullName>
    </recommendedName>
</protein>
<dbReference type="GO" id="GO:0061578">
    <property type="term" value="F:K63-linked deubiquitinase activity"/>
    <property type="evidence" value="ECO:0007669"/>
    <property type="project" value="InterPro"/>
</dbReference>
<dbReference type="InterPro" id="IPR015063">
    <property type="entry name" value="USP8_dimer"/>
</dbReference>
<dbReference type="SUPFAM" id="SSF140856">
    <property type="entry name" value="USP8 N-terminal domain-like"/>
    <property type="match status" value="1"/>
</dbReference>
<dbReference type="GO" id="GO:0005768">
    <property type="term" value="C:endosome"/>
    <property type="evidence" value="ECO:0007669"/>
    <property type="project" value="TreeGrafter"/>
</dbReference>
<evidence type="ECO:0000256" key="6">
    <source>
        <dbReference type="ARBA" id="ARBA00022801"/>
    </source>
</evidence>
<dbReference type="CDD" id="cd08066">
    <property type="entry name" value="MPN_AMSH_like"/>
    <property type="match status" value="1"/>
</dbReference>
<keyword evidence="7" id="KW-0862">Zinc</keyword>
<reference evidence="10" key="2">
    <citation type="submission" date="2020-05" db="UniProtKB">
        <authorList>
            <consortium name="EnsemblMetazoa"/>
        </authorList>
    </citation>
    <scope>IDENTIFICATION</scope>
    <source>
        <strain evidence="10">Epiroticus2</strain>
    </source>
</reference>
<dbReference type="VEuPathDB" id="VectorBase:AEPI015239"/>
<dbReference type="AlphaFoldDB" id="A0A240PPM6"/>
<dbReference type="FunFam" id="3.40.140.10:FF:000010">
    <property type="entry name" value="AMSH-like protease isoform X1"/>
    <property type="match status" value="1"/>
</dbReference>
<dbReference type="SUPFAM" id="SSF102712">
    <property type="entry name" value="JAB1/MPN domain"/>
    <property type="match status" value="1"/>
</dbReference>
<evidence type="ECO:0000313" key="10">
    <source>
        <dbReference type="EnsemblMetazoa" id="AEPI015239-PA"/>
    </source>
</evidence>
<evidence type="ECO:0000313" key="11">
    <source>
        <dbReference type="Proteomes" id="UP000075885"/>
    </source>
</evidence>
<dbReference type="InterPro" id="IPR000555">
    <property type="entry name" value="JAMM/MPN+_dom"/>
</dbReference>
<evidence type="ECO:0000256" key="2">
    <source>
        <dbReference type="ARBA" id="ARBA00010981"/>
    </source>
</evidence>
<evidence type="ECO:0000256" key="3">
    <source>
        <dbReference type="ARBA" id="ARBA00022670"/>
    </source>
</evidence>
<keyword evidence="6" id="KW-0378">Hydrolase</keyword>
<dbReference type="Pfam" id="PF01398">
    <property type="entry name" value="JAB"/>
    <property type="match status" value="1"/>
</dbReference>
<comment type="cofactor">
    <cofactor evidence="1">
        <name>Zn(2+)</name>
        <dbReference type="ChEBI" id="CHEBI:29105"/>
    </cofactor>
</comment>
<evidence type="ECO:0000256" key="7">
    <source>
        <dbReference type="ARBA" id="ARBA00022833"/>
    </source>
</evidence>
<dbReference type="Gene3D" id="1.20.58.80">
    <property type="entry name" value="Phosphotransferase system, lactose/cellobiose-type IIA subunit"/>
    <property type="match status" value="1"/>
</dbReference>
<dbReference type="Gene3D" id="3.40.140.10">
    <property type="entry name" value="Cytidine Deaminase, domain 2"/>
    <property type="match status" value="1"/>
</dbReference>
<evidence type="ECO:0000259" key="9">
    <source>
        <dbReference type="PROSITE" id="PS50249"/>
    </source>
</evidence>
<keyword evidence="11" id="KW-1185">Reference proteome</keyword>
<sequence>MSTQQKTHPVEMGPIEPHQRLQKLVADSQRVSIDPTMPINRYYRSGNQIVESADRSLREGNLEKAFTFYLRFVTIFVELIRDHPGYKSVPPADKQQTKDKIKKIMPRAEEIRKTLLERYTTEYRLYLKQLQLQAEQEEKEGEARKAAAAAAAATAAAAAAAKAADQQPTTSYAPSAPPSHVAVISDTDAKLIDQVFYPSDFLTDRSQTTGLPGTGLLLAGEDRRFDRALKPTALPTVPATGGVAGFRSIVVPTDTMQKFLELAAANTAANLETCAILAGSLGQARFTITHVIFPKQSGTSDSCNTMNEEEIAVVQDRHNLITLGWIHTHPSQTAFLSSVDLHTHCSYQLMLEEAIAIVCSPKYRETGFFNLTPHGMDSISQCRQTGFHPHPAGQPLFTEAQHIILSDTVAARVIDLR</sequence>
<feature type="domain" description="MPN" evidence="9">
    <location>
        <begin position="249"/>
        <end position="380"/>
    </location>
</feature>
<dbReference type="PROSITE" id="PS50249">
    <property type="entry name" value="MPN"/>
    <property type="match status" value="1"/>
</dbReference>
<dbReference type="EnsemblMetazoa" id="AEPI015239-RA">
    <property type="protein sequence ID" value="AEPI015239-PA"/>
    <property type="gene ID" value="AEPI015239"/>
</dbReference>
<name>A0A240PPM6_9DIPT</name>
<dbReference type="FunFam" id="1.20.58.80:FF:000027">
    <property type="entry name" value="AMSH-like protease"/>
    <property type="match status" value="1"/>
</dbReference>
<evidence type="ECO:0000256" key="4">
    <source>
        <dbReference type="ARBA" id="ARBA00022723"/>
    </source>
</evidence>
<dbReference type="PANTHER" id="PTHR12947:SF13">
    <property type="entry name" value="FI19924P1"/>
    <property type="match status" value="1"/>
</dbReference>
<dbReference type="Proteomes" id="UP000075885">
    <property type="component" value="Unassembled WGS sequence"/>
</dbReference>
<dbReference type="STRING" id="199890.A0A240PPM6"/>
<accession>A0A240PPM6</accession>
<dbReference type="Pfam" id="PF08969">
    <property type="entry name" value="USP8_dimer"/>
    <property type="match status" value="1"/>
</dbReference>
<dbReference type="GO" id="GO:0006508">
    <property type="term" value="P:proteolysis"/>
    <property type="evidence" value="ECO:0007669"/>
    <property type="project" value="UniProtKB-KW"/>
</dbReference>
<comment type="similarity">
    <text evidence="2">Belongs to the peptidase M67C family.</text>
</comment>
<dbReference type="SMART" id="SM00232">
    <property type="entry name" value="JAB_MPN"/>
    <property type="match status" value="1"/>
</dbReference>
<dbReference type="PANTHER" id="PTHR12947">
    <property type="entry name" value="AMSH-LIKE PROTEASE"/>
    <property type="match status" value="1"/>
</dbReference>
<dbReference type="GO" id="GO:0046872">
    <property type="term" value="F:metal ion binding"/>
    <property type="evidence" value="ECO:0007669"/>
    <property type="project" value="UniProtKB-KW"/>
</dbReference>
<organism evidence="10 11">
    <name type="scientific">Anopheles epiroticus</name>
    <dbReference type="NCBI Taxonomy" id="199890"/>
    <lineage>
        <taxon>Eukaryota</taxon>
        <taxon>Metazoa</taxon>
        <taxon>Ecdysozoa</taxon>
        <taxon>Arthropoda</taxon>
        <taxon>Hexapoda</taxon>
        <taxon>Insecta</taxon>
        <taxon>Pterygota</taxon>
        <taxon>Neoptera</taxon>
        <taxon>Endopterygota</taxon>
        <taxon>Diptera</taxon>
        <taxon>Nematocera</taxon>
        <taxon>Culicoidea</taxon>
        <taxon>Culicidae</taxon>
        <taxon>Anophelinae</taxon>
        <taxon>Anopheles</taxon>
    </lineage>
</organism>
<reference evidence="11" key="1">
    <citation type="submission" date="2013-03" db="EMBL/GenBank/DDBJ databases">
        <title>The Genome Sequence of Anopheles epiroticus epiroticus2.</title>
        <authorList>
            <consortium name="The Broad Institute Genomics Platform"/>
            <person name="Neafsey D.E."/>
            <person name="Howell P."/>
            <person name="Walker B."/>
            <person name="Young S.K."/>
            <person name="Zeng Q."/>
            <person name="Gargeya S."/>
            <person name="Fitzgerald M."/>
            <person name="Haas B."/>
            <person name="Abouelleil A."/>
            <person name="Allen A.W."/>
            <person name="Alvarado L."/>
            <person name="Arachchi H.M."/>
            <person name="Berlin A.M."/>
            <person name="Chapman S.B."/>
            <person name="Gainer-Dewar J."/>
            <person name="Goldberg J."/>
            <person name="Griggs A."/>
            <person name="Gujja S."/>
            <person name="Hansen M."/>
            <person name="Howarth C."/>
            <person name="Imamovic A."/>
            <person name="Ireland A."/>
            <person name="Larimer J."/>
            <person name="McCowan C."/>
            <person name="Murphy C."/>
            <person name="Pearson M."/>
            <person name="Poon T.W."/>
            <person name="Priest M."/>
            <person name="Roberts A."/>
            <person name="Saif S."/>
            <person name="Shea T."/>
            <person name="Sisk P."/>
            <person name="Sykes S."/>
            <person name="Wortman J."/>
            <person name="Nusbaum C."/>
            <person name="Birren B."/>
        </authorList>
    </citation>
    <scope>NUCLEOTIDE SEQUENCE [LARGE SCALE GENOMIC DNA]</scope>
    <source>
        <strain evidence="11">Epiroticus2</strain>
    </source>
</reference>
<dbReference type="GO" id="GO:0016020">
    <property type="term" value="C:membrane"/>
    <property type="evidence" value="ECO:0007669"/>
    <property type="project" value="TreeGrafter"/>
</dbReference>
<dbReference type="InterPro" id="IPR037518">
    <property type="entry name" value="MPN"/>
</dbReference>
<evidence type="ECO:0000256" key="8">
    <source>
        <dbReference type="ARBA" id="ARBA00023049"/>
    </source>
</evidence>
<dbReference type="GO" id="GO:0140492">
    <property type="term" value="F:metal-dependent deubiquitinase activity"/>
    <property type="evidence" value="ECO:0007669"/>
    <property type="project" value="InterPro"/>
</dbReference>
<dbReference type="GO" id="GO:0070536">
    <property type="term" value="P:protein K63-linked deubiquitination"/>
    <property type="evidence" value="ECO:0007669"/>
    <property type="project" value="InterPro"/>
</dbReference>
<proteinExistence type="inferred from homology"/>
<evidence type="ECO:0000256" key="1">
    <source>
        <dbReference type="ARBA" id="ARBA00001947"/>
    </source>
</evidence>
<dbReference type="InterPro" id="IPR044098">
    <property type="entry name" value="STAMBP/STALP-like_MPN"/>
</dbReference>